<feature type="compositionally biased region" description="Polar residues" evidence="1">
    <location>
        <begin position="54"/>
        <end position="67"/>
    </location>
</feature>
<organism evidence="2">
    <name type="scientific">Dunaliella tertiolecta</name>
    <name type="common">Green alga</name>
    <dbReference type="NCBI Taxonomy" id="3047"/>
    <lineage>
        <taxon>Eukaryota</taxon>
        <taxon>Viridiplantae</taxon>
        <taxon>Chlorophyta</taxon>
        <taxon>core chlorophytes</taxon>
        <taxon>Chlorophyceae</taxon>
        <taxon>CS clade</taxon>
        <taxon>Chlamydomonadales</taxon>
        <taxon>Dunaliellaceae</taxon>
        <taxon>Dunaliella</taxon>
    </lineage>
</organism>
<feature type="region of interest" description="Disordered" evidence="1">
    <location>
        <begin position="136"/>
        <end position="169"/>
    </location>
</feature>
<feature type="compositionally biased region" description="Basic residues" evidence="1">
    <location>
        <begin position="80"/>
        <end position="89"/>
    </location>
</feature>
<gene>
    <name evidence="2" type="ORF">DTER00134_LOCUS20383</name>
</gene>
<evidence type="ECO:0000313" key="2">
    <source>
        <dbReference type="EMBL" id="CAE0505310.1"/>
    </source>
</evidence>
<feature type="compositionally biased region" description="Low complexity" evidence="1">
    <location>
        <begin position="1"/>
        <end position="12"/>
    </location>
</feature>
<sequence length="239" mass="26841">MPPAAEPQAAAPLMSQPIPGVPAPELTRSEIQLMEVLSSDGPLEQQQHQSEQQRSCNREVQTMEAGTQQQQQQQQQHDQNHHRKRRKSATRLDDSNLTLISPQAGASESAPGSAAGASHVPAAVDISSENPLAHTLPQQASKRQRKGEPSPSQNVEAPRQQQQQQQSEQPPVIFLGDLYAIGMLELRVGFTPGHLGYSHHPWFVKKRLRMSACLNAHRRLRARWRKERKQQQQQQQQQQ</sequence>
<protein>
    <submittedName>
        <fullName evidence="2">Uncharacterized protein</fullName>
    </submittedName>
</protein>
<feature type="compositionally biased region" description="Low complexity" evidence="1">
    <location>
        <begin position="44"/>
        <end position="53"/>
    </location>
</feature>
<reference evidence="2" key="1">
    <citation type="submission" date="2021-01" db="EMBL/GenBank/DDBJ databases">
        <authorList>
            <person name="Corre E."/>
            <person name="Pelletier E."/>
            <person name="Niang G."/>
            <person name="Scheremetjew M."/>
            <person name="Finn R."/>
            <person name="Kale V."/>
            <person name="Holt S."/>
            <person name="Cochrane G."/>
            <person name="Meng A."/>
            <person name="Brown T."/>
            <person name="Cohen L."/>
        </authorList>
    </citation>
    <scope>NUCLEOTIDE SEQUENCE</scope>
    <source>
        <strain evidence="2">CCMP1320</strain>
    </source>
</reference>
<accession>A0A7S3R8K9</accession>
<evidence type="ECO:0000256" key="1">
    <source>
        <dbReference type="SAM" id="MobiDB-lite"/>
    </source>
</evidence>
<feature type="region of interest" description="Disordered" evidence="1">
    <location>
        <begin position="1"/>
        <end position="97"/>
    </location>
</feature>
<name>A0A7S3R8K9_DUNTE</name>
<proteinExistence type="predicted"/>
<dbReference type="EMBL" id="HBIP01033410">
    <property type="protein sequence ID" value="CAE0505310.1"/>
    <property type="molecule type" value="Transcribed_RNA"/>
</dbReference>
<dbReference type="AlphaFoldDB" id="A0A7S3R8K9"/>